<dbReference type="AlphaFoldDB" id="A0A7Y2M070"/>
<keyword evidence="7 10" id="KW-0067">ATP-binding</keyword>
<keyword evidence="6 10" id="KW-0418">Kinase</keyword>
<evidence type="ECO:0000256" key="3">
    <source>
        <dbReference type="ARBA" id="ARBA00012054"/>
    </source>
</evidence>
<dbReference type="EMBL" id="JABEMB010000011">
    <property type="protein sequence ID" value="NNH04066.1"/>
    <property type="molecule type" value="Genomic_DNA"/>
</dbReference>
<dbReference type="RefSeq" id="WP_167039665.1">
    <property type="nucleotide sequence ID" value="NZ_BAAANA010000001.1"/>
</dbReference>
<reference evidence="11 12" key="1">
    <citation type="submission" date="2020-05" db="EMBL/GenBank/DDBJ databases">
        <title>MicrobeNet Type strains.</title>
        <authorList>
            <person name="Nicholson A.C."/>
        </authorList>
    </citation>
    <scope>NUCLEOTIDE SEQUENCE [LARGE SCALE GENOMIC DNA]</scope>
    <source>
        <strain evidence="11 12">JCM 14282</strain>
    </source>
</reference>
<dbReference type="InterPro" id="IPR027417">
    <property type="entry name" value="P-loop_NTPase"/>
</dbReference>
<evidence type="ECO:0000256" key="2">
    <source>
        <dbReference type="ARBA" id="ARBA00008420"/>
    </source>
</evidence>
<dbReference type="EC" id="2.7.1.12" evidence="3 10"/>
<evidence type="ECO:0000256" key="4">
    <source>
        <dbReference type="ARBA" id="ARBA00022679"/>
    </source>
</evidence>
<dbReference type="CDD" id="cd02021">
    <property type="entry name" value="GntK"/>
    <property type="match status" value="1"/>
</dbReference>
<dbReference type="Gene3D" id="3.40.50.300">
    <property type="entry name" value="P-loop containing nucleotide triphosphate hydrolases"/>
    <property type="match status" value="1"/>
</dbReference>
<accession>A0A7Y2M070</accession>
<evidence type="ECO:0000313" key="12">
    <source>
        <dbReference type="Proteomes" id="UP000543598"/>
    </source>
</evidence>
<dbReference type="GO" id="GO:0019521">
    <property type="term" value="P:D-gluconate metabolic process"/>
    <property type="evidence" value="ECO:0007669"/>
    <property type="project" value="UniProtKB-KW"/>
</dbReference>
<comment type="similarity">
    <text evidence="2 10">Belongs to the gluconokinase GntK/GntV family.</text>
</comment>
<evidence type="ECO:0000313" key="11">
    <source>
        <dbReference type="EMBL" id="NNH04066.1"/>
    </source>
</evidence>
<protein>
    <recommendedName>
        <fullName evidence="3 10">Gluconokinase</fullName>
        <ecNumber evidence="3 10">2.7.1.12</ecNumber>
    </recommendedName>
</protein>
<evidence type="ECO:0000256" key="7">
    <source>
        <dbReference type="ARBA" id="ARBA00022840"/>
    </source>
</evidence>
<keyword evidence="4 10" id="KW-0808">Transferase</keyword>
<evidence type="ECO:0000256" key="9">
    <source>
        <dbReference type="ARBA" id="ARBA00048090"/>
    </source>
</evidence>
<evidence type="ECO:0000256" key="10">
    <source>
        <dbReference type="RuleBase" id="RU363066"/>
    </source>
</evidence>
<evidence type="ECO:0000256" key="6">
    <source>
        <dbReference type="ARBA" id="ARBA00022777"/>
    </source>
</evidence>
<gene>
    <name evidence="11" type="ORF">HLA99_09420</name>
</gene>
<comment type="caution">
    <text evidence="11">The sequence shown here is derived from an EMBL/GenBank/DDBJ whole genome shotgun (WGS) entry which is preliminary data.</text>
</comment>
<dbReference type="SUPFAM" id="SSF52540">
    <property type="entry name" value="P-loop containing nucleoside triphosphate hydrolases"/>
    <property type="match status" value="1"/>
</dbReference>
<keyword evidence="5 10" id="KW-0547">Nucleotide-binding</keyword>
<evidence type="ECO:0000256" key="1">
    <source>
        <dbReference type="ARBA" id="ARBA00004761"/>
    </source>
</evidence>
<keyword evidence="8" id="KW-0311">Gluconate utilization</keyword>
<dbReference type="GO" id="GO:0005524">
    <property type="term" value="F:ATP binding"/>
    <property type="evidence" value="ECO:0007669"/>
    <property type="project" value="UniProtKB-KW"/>
</dbReference>
<dbReference type="FunFam" id="3.40.50.300:FF:000522">
    <property type="entry name" value="Gluconokinase"/>
    <property type="match status" value="1"/>
</dbReference>
<comment type="catalytic activity">
    <reaction evidence="9 10">
        <text>D-gluconate + ATP = 6-phospho-D-gluconate + ADP + H(+)</text>
        <dbReference type="Rhea" id="RHEA:19433"/>
        <dbReference type="ChEBI" id="CHEBI:15378"/>
        <dbReference type="ChEBI" id="CHEBI:18391"/>
        <dbReference type="ChEBI" id="CHEBI:30616"/>
        <dbReference type="ChEBI" id="CHEBI:58759"/>
        <dbReference type="ChEBI" id="CHEBI:456216"/>
        <dbReference type="EC" id="2.7.1.12"/>
    </reaction>
</comment>
<dbReference type="PANTHER" id="PTHR43442">
    <property type="entry name" value="GLUCONOKINASE-RELATED"/>
    <property type="match status" value="1"/>
</dbReference>
<dbReference type="PANTHER" id="PTHR43442:SF3">
    <property type="entry name" value="GLUCONOKINASE-RELATED"/>
    <property type="match status" value="1"/>
</dbReference>
<evidence type="ECO:0000256" key="8">
    <source>
        <dbReference type="ARBA" id="ARBA00023064"/>
    </source>
</evidence>
<name>A0A7Y2M070_9MICO</name>
<sequence length="166" mass="18042">MGVSGSGKSTVAGLLAGRLGWDLEEGDDLHPEANVAKMAAGHPLTDEDRWPWLDRISDWIRLHTSTGTPGIITCSALRRAYRDRLRGPGVVFVHLAGARGAIADRLSRRLDHFMPESLLGSQFATLEPLDSDESGIVVDLTRSPRDEADEIIRRLALTVPPAAARD</sequence>
<comment type="pathway">
    <text evidence="1">Carbohydrate acid metabolism.</text>
</comment>
<dbReference type="InterPro" id="IPR006001">
    <property type="entry name" value="Therm_gnt_kin"/>
</dbReference>
<dbReference type="NCBIfam" id="TIGR01313">
    <property type="entry name" value="therm_gnt_kin"/>
    <property type="match status" value="1"/>
</dbReference>
<dbReference type="GO" id="GO:0005737">
    <property type="term" value="C:cytoplasm"/>
    <property type="evidence" value="ECO:0007669"/>
    <property type="project" value="TreeGrafter"/>
</dbReference>
<proteinExistence type="inferred from homology"/>
<evidence type="ECO:0000256" key="5">
    <source>
        <dbReference type="ARBA" id="ARBA00022741"/>
    </source>
</evidence>
<dbReference type="Proteomes" id="UP000543598">
    <property type="component" value="Unassembled WGS sequence"/>
</dbReference>
<organism evidence="11 12">
    <name type="scientific">Microbacterium ulmi</name>
    <dbReference type="NCBI Taxonomy" id="179095"/>
    <lineage>
        <taxon>Bacteria</taxon>
        <taxon>Bacillati</taxon>
        <taxon>Actinomycetota</taxon>
        <taxon>Actinomycetes</taxon>
        <taxon>Micrococcales</taxon>
        <taxon>Microbacteriaceae</taxon>
        <taxon>Microbacterium</taxon>
    </lineage>
</organism>
<dbReference type="GO" id="GO:0046316">
    <property type="term" value="F:gluconokinase activity"/>
    <property type="evidence" value="ECO:0007669"/>
    <property type="project" value="UniProtKB-EC"/>
</dbReference>
<keyword evidence="12" id="KW-1185">Reference proteome</keyword>